<dbReference type="AlphaFoldDB" id="A0AAE0THT4"/>
<dbReference type="Proteomes" id="UP001195483">
    <property type="component" value="Unassembled WGS sequence"/>
</dbReference>
<feature type="region of interest" description="Disordered" evidence="1">
    <location>
        <begin position="51"/>
        <end position="72"/>
    </location>
</feature>
<accession>A0AAE0THT4</accession>
<organism evidence="2 3">
    <name type="scientific">Potamilus streckersoni</name>
    <dbReference type="NCBI Taxonomy" id="2493646"/>
    <lineage>
        <taxon>Eukaryota</taxon>
        <taxon>Metazoa</taxon>
        <taxon>Spiralia</taxon>
        <taxon>Lophotrochozoa</taxon>
        <taxon>Mollusca</taxon>
        <taxon>Bivalvia</taxon>
        <taxon>Autobranchia</taxon>
        <taxon>Heteroconchia</taxon>
        <taxon>Palaeoheterodonta</taxon>
        <taxon>Unionida</taxon>
        <taxon>Unionoidea</taxon>
        <taxon>Unionidae</taxon>
        <taxon>Ambleminae</taxon>
        <taxon>Lampsilini</taxon>
        <taxon>Potamilus</taxon>
    </lineage>
</organism>
<evidence type="ECO:0000313" key="2">
    <source>
        <dbReference type="EMBL" id="KAK3610195.1"/>
    </source>
</evidence>
<evidence type="ECO:0000256" key="1">
    <source>
        <dbReference type="SAM" id="MobiDB-lite"/>
    </source>
</evidence>
<reference evidence="2" key="3">
    <citation type="submission" date="2023-05" db="EMBL/GenBank/DDBJ databases">
        <authorList>
            <person name="Smith C.H."/>
        </authorList>
    </citation>
    <scope>NUCLEOTIDE SEQUENCE</scope>
    <source>
        <strain evidence="2">CHS0354</strain>
        <tissue evidence="2">Mantle</tissue>
    </source>
</reference>
<reference evidence="2" key="2">
    <citation type="journal article" date="2021" name="Genome Biol. Evol.">
        <title>Developing a high-quality reference genome for a parasitic bivalve with doubly uniparental inheritance (Bivalvia: Unionida).</title>
        <authorList>
            <person name="Smith C.H."/>
        </authorList>
    </citation>
    <scope>NUCLEOTIDE SEQUENCE</scope>
    <source>
        <strain evidence="2">CHS0354</strain>
        <tissue evidence="2">Mantle</tissue>
    </source>
</reference>
<comment type="caution">
    <text evidence="2">The sequence shown here is derived from an EMBL/GenBank/DDBJ whole genome shotgun (WGS) entry which is preliminary data.</text>
</comment>
<evidence type="ECO:0000313" key="3">
    <source>
        <dbReference type="Proteomes" id="UP001195483"/>
    </source>
</evidence>
<dbReference type="EMBL" id="JAEAOA010002259">
    <property type="protein sequence ID" value="KAK3610195.1"/>
    <property type="molecule type" value="Genomic_DNA"/>
</dbReference>
<feature type="compositionally biased region" description="Polar residues" evidence="1">
    <location>
        <begin position="62"/>
        <end position="72"/>
    </location>
</feature>
<proteinExistence type="predicted"/>
<name>A0AAE0THT4_9BIVA</name>
<keyword evidence="3" id="KW-1185">Reference proteome</keyword>
<reference evidence="2" key="1">
    <citation type="journal article" date="2021" name="Genome Biol. Evol.">
        <title>A High-Quality Reference Genome for a Parasitic Bivalve with Doubly Uniparental Inheritance (Bivalvia: Unionida).</title>
        <authorList>
            <person name="Smith C.H."/>
        </authorList>
    </citation>
    <scope>NUCLEOTIDE SEQUENCE</scope>
    <source>
        <strain evidence="2">CHS0354</strain>
    </source>
</reference>
<sequence>MVFKEKKRVKGQKRKGPALGIRASLGSSVAPSKRHPARAVCSPKRVIAQPGAYSETEGPLVQQLTLSRGSTK</sequence>
<protein>
    <submittedName>
        <fullName evidence="2">Uncharacterized protein</fullName>
    </submittedName>
</protein>
<gene>
    <name evidence="2" type="ORF">CHS0354_038833</name>
</gene>